<sequence>MPPFAIVEAPRELVELHPEGHDLGAVPAFGSRVVAHTQELSVSHLDDVPVSLRRDVLMFDWWTHNPDRTLTTQSGNPNLLWDTDNGQLVVIDHNEAFDVAFEPQAFSETHVFAGLIPSIFQDLVERVSYVDRLRSALAVWPAACQNVPDEWWFADVERTVSASFDLDATWALLNRCTQEEFWRLAP</sequence>
<dbReference type="KEGG" id="dtx:ATSB10_12000"/>
<evidence type="ECO:0000259" key="1">
    <source>
        <dbReference type="Pfam" id="PF20613"/>
    </source>
</evidence>
<dbReference type="EMBL" id="CP014841">
    <property type="protein sequence ID" value="AND68654.1"/>
    <property type="molecule type" value="Genomic_DNA"/>
</dbReference>
<proteinExistence type="predicted"/>
<dbReference type="STRING" id="445710.ATSB10_12000"/>
<dbReference type="Pfam" id="PF20613">
    <property type="entry name" value="HipA_2"/>
    <property type="match status" value="1"/>
</dbReference>
<protein>
    <recommendedName>
        <fullName evidence="1">HipA-like kinase domain-containing protein</fullName>
    </recommendedName>
</protein>
<dbReference type="AlphaFoldDB" id="A0A160MZR8"/>
<dbReference type="Proteomes" id="UP000077255">
    <property type="component" value="Chromosome"/>
</dbReference>
<reference evidence="2 3" key="1">
    <citation type="submission" date="2016-02" db="EMBL/GenBank/DDBJ databases">
        <title>Complete genome sequencing and analysis of ATSB10, Dyella thiooxydans isolated from rhizosphere soil of sunflower (Helianthus annuus L.).</title>
        <authorList>
            <person name="Lee Y."/>
            <person name="Hwangbo K."/>
            <person name="Chung H."/>
            <person name="Yoo J."/>
            <person name="Kim K.Y."/>
            <person name="Sa T.M."/>
            <person name="Um Y."/>
            <person name="Madhaiyan M."/>
        </authorList>
    </citation>
    <scope>NUCLEOTIDE SEQUENCE [LARGE SCALE GENOMIC DNA]</scope>
    <source>
        <strain evidence="2 3">ATSB10</strain>
    </source>
</reference>
<organism evidence="2 3">
    <name type="scientific">Dyella thiooxydans</name>
    <dbReference type="NCBI Taxonomy" id="445710"/>
    <lineage>
        <taxon>Bacteria</taxon>
        <taxon>Pseudomonadati</taxon>
        <taxon>Pseudomonadota</taxon>
        <taxon>Gammaproteobacteria</taxon>
        <taxon>Lysobacterales</taxon>
        <taxon>Rhodanobacteraceae</taxon>
        <taxon>Dyella</taxon>
    </lineage>
</organism>
<keyword evidence="3" id="KW-1185">Reference proteome</keyword>
<evidence type="ECO:0000313" key="2">
    <source>
        <dbReference type="EMBL" id="AND68654.1"/>
    </source>
</evidence>
<gene>
    <name evidence="2" type="ORF">ATSB10_12000</name>
</gene>
<evidence type="ECO:0000313" key="3">
    <source>
        <dbReference type="Proteomes" id="UP000077255"/>
    </source>
</evidence>
<accession>A0A160MZR8</accession>
<name>A0A160MZR8_9GAMM</name>
<dbReference type="PATRIC" id="fig|445710.3.peg.1200"/>
<dbReference type="InterPro" id="IPR046748">
    <property type="entry name" value="HipA_2"/>
</dbReference>
<feature type="domain" description="HipA-like kinase" evidence="1">
    <location>
        <begin position="1"/>
        <end position="183"/>
    </location>
</feature>